<comment type="caution">
    <text evidence="2">The sequence shown here is derived from an EMBL/GenBank/DDBJ whole genome shotgun (WGS) entry which is preliminary data.</text>
</comment>
<accession>A0ABR3GT15</accession>
<evidence type="ECO:0000313" key="3">
    <source>
        <dbReference type="Proteomes" id="UP001447188"/>
    </source>
</evidence>
<sequence length="88" mass="10087">MARLNSNDHPGRMSTSTISSNIEVLVVREGLREDELDTRDYSWDIDQDGPEETNEHGNGHNYAEIGEEHRLVDLALAVLTSGRRRRRR</sequence>
<dbReference type="EMBL" id="JBBBZM010000015">
    <property type="protein sequence ID" value="KAL0639059.1"/>
    <property type="molecule type" value="Genomic_DNA"/>
</dbReference>
<name>A0ABR3GT15_9PEZI</name>
<keyword evidence="3" id="KW-1185">Reference proteome</keyword>
<feature type="region of interest" description="Disordered" evidence="1">
    <location>
        <begin position="40"/>
        <end position="60"/>
    </location>
</feature>
<organism evidence="2 3">
    <name type="scientific">Discina gigas</name>
    <dbReference type="NCBI Taxonomy" id="1032678"/>
    <lineage>
        <taxon>Eukaryota</taxon>
        <taxon>Fungi</taxon>
        <taxon>Dikarya</taxon>
        <taxon>Ascomycota</taxon>
        <taxon>Pezizomycotina</taxon>
        <taxon>Pezizomycetes</taxon>
        <taxon>Pezizales</taxon>
        <taxon>Discinaceae</taxon>
        <taxon>Discina</taxon>
    </lineage>
</organism>
<feature type="compositionally biased region" description="Acidic residues" evidence="1">
    <location>
        <begin position="43"/>
        <end position="52"/>
    </location>
</feature>
<evidence type="ECO:0000313" key="2">
    <source>
        <dbReference type="EMBL" id="KAL0639059.1"/>
    </source>
</evidence>
<proteinExistence type="predicted"/>
<evidence type="ECO:0000256" key="1">
    <source>
        <dbReference type="SAM" id="MobiDB-lite"/>
    </source>
</evidence>
<gene>
    <name evidence="2" type="ORF">Q9L58_001941</name>
</gene>
<protein>
    <submittedName>
        <fullName evidence="2">Uncharacterized protein</fullName>
    </submittedName>
</protein>
<reference evidence="2 3" key="1">
    <citation type="submission" date="2024-02" db="EMBL/GenBank/DDBJ databases">
        <title>Discinaceae phylogenomics.</title>
        <authorList>
            <person name="Dirks A.C."/>
            <person name="James T.Y."/>
        </authorList>
    </citation>
    <scope>NUCLEOTIDE SEQUENCE [LARGE SCALE GENOMIC DNA]</scope>
    <source>
        <strain evidence="2 3">ACD0624</strain>
    </source>
</reference>
<dbReference type="Proteomes" id="UP001447188">
    <property type="component" value="Unassembled WGS sequence"/>
</dbReference>